<sequence length="331" mass="36746">MASIKEVAQKANVSTATVSHVINETRYVSDTTKDKVFAAMNELEYRPNMVARSLRSRKSNTIGLLVPLVADDTSNFFFMSIANGIEQVLKDNGYNLILSNSNEDLHTEREQIEVFNTQFIDGLVIAPVDGKDVEYEEAFSGDYPVVYIDRRPQQVNGDTVLVDNKKASFEAVSSLLEKGHYRVGFITGTLGITTSEERQSGYQEALEAFDIPPDVSFIKEGPATFQSGYDLAEELYKQNVTALFIANNVMTMGAMSFLQEIKANIPDDIAIIGYDDYDWMKVVSPPLSVVKQPSFELGKKAVEQLVKRIEGSDSDASEILLEAEFIERGSS</sequence>
<dbReference type="InterPro" id="IPR028082">
    <property type="entry name" value="Peripla_BP_I"/>
</dbReference>
<dbReference type="PROSITE" id="PS00356">
    <property type="entry name" value="HTH_LACI_1"/>
    <property type="match status" value="1"/>
</dbReference>
<dbReference type="SUPFAM" id="SSF53822">
    <property type="entry name" value="Periplasmic binding protein-like I"/>
    <property type="match status" value="1"/>
</dbReference>
<keyword evidence="4" id="KW-0804">Transcription</keyword>
<dbReference type="GO" id="GO:0000976">
    <property type="term" value="F:transcription cis-regulatory region binding"/>
    <property type="evidence" value="ECO:0007669"/>
    <property type="project" value="TreeGrafter"/>
</dbReference>
<dbReference type="Pfam" id="PF13377">
    <property type="entry name" value="Peripla_BP_3"/>
    <property type="match status" value="1"/>
</dbReference>
<dbReference type="AlphaFoldDB" id="A0A3R9QM62"/>
<evidence type="ECO:0000259" key="5">
    <source>
        <dbReference type="PROSITE" id="PS50932"/>
    </source>
</evidence>
<keyword evidence="3" id="KW-0238">DNA-binding</keyword>
<feature type="domain" description="HTH lacI-type" evidence="5">
    <location>
        <begin position="2"/>
        <end position="56"/>
    </location>
</feature>
<dbReference type="EMBL" id="RBVX01000005">
    <property type="protein sequence ID" value="RSL33904.1"/>
    <property type="molecule type" value="Genomic_DNA"/>
</dbReference>
<reference evidence="6 7" key="1">
    <citation type="submission" date="2018-10" db="EMBL/GenBank/DDBJ databases">
        <title>Draft genome sequence of Bacillus salarius IM0101, isolated from a hypersaline soil in Inner Mongolia, China.</title>
        <authorList>
            <person name="Yamprayoonswat W."/>
            <person name="Boonvisut S."/>
            <person name="Jumpathong W."/>
            <person name="Sittihan S."/>
            <person name="Ruangsuj P."/>
            <person name="Wanthongcharoen S."/>
            <person name="Thongpramul N."/>
            <person name="Pimmason S."/>
            <person name="Yu B."/>
            <person name="Yasawong M."/>
        </authorList>
    </citation>
    <scope>NUCLEOTIDE SEQUENCE [LARGE SCALE GENOMIC DNA]</scope>
    <source>
        <strain evidence="6 7">IM0101</strain>
    </source>
</reference>
<accession>A0A3R9QM62</accession>
<dbReference type="PROSITE" id="PS50932">
    <property type="entry name" value="HTH_LACI_2"/>
    <property type="match status" value="1"/>
</dbReference>
<dbReference type="CDD" id="cd06267">
    <property type="entry name" value="PBP1_LacI_sugar_binding-like"/>
    <property type="match status" value="1"/>
</dbReference>
<dbReference type="GO" id="GO:0003700">
    <property type="term" value="F:DNA-binding transcription factor activity"/>
    <property type="evidence" value="ECO:0007669"/>
    <property type="project" value="TreeGrafter"/>
</dbReference>
<evidence type="ECO:0000313" key="6">
    <source>
        <dbReference type="EMBL" id="RSL33904.1"/>
    </source>
</evidence>
<dbReference type="RefSeq" id="WP_125555175.1">
    <property type="nucleotide sequence ID" value="NZ_RBVX01000005.1"/>
</dbReference>
<dbReference type="SUPFAM" id="SSF47413">
    <property type="entry name" value="lambda repressor-like DNA-binding domains"/>
    <property type="match status" value="1"/>
</dbReference>
<dbReference type="PANTHER" id="PTHR30146">
    <property type="entry name" value="LACI-RELATED TRANSCRIPTIONAL REPRESSOR"/>
    <property type="match status" value="1"/>
</dbReference>
<name>A0A3R9QM62_9BACI</name>
<organism evidence="6 7">
    <name type="scientific">Salibacterium salarium</name>
    <dbReference type="NCBI Taxonomy" id="284579"/>
    <lineage>
        <taxon>Bacteria</taxon>
        <taxon>Bacillati</taxon>
        <taxon>Bacillota</taxon>
        <taxon>Bacilli</taxon>
        <taxon>Bacillales</taxon>
        <taxon>Bacillaceae</taxon>
    </lineage>
</organism>
<comment type="caution">
    <text evidence="6">The sequence shown here is derived from an EMBL/GenBank/DDBJ whole genome shotgun (WGS) entry which is preliminary data.</text>
</comment>
<proteinExistence type="predicted"/>
<dbReference type="InterPro" id="IPR010982">
    <property type="entry name" value="Lambda_DNA-bd_dom_sf"/>
</dbReference>
<dbReference type="Gene3D" id="1.10.260.40">
    <property type="entry name" value="lambda repressor-like DNA-binding domains"/>
    <property type="match status" value="1"/>
</dbReference>
<dbReference type="Gene3D" id="3.40.50.2300">
    <property type="match status" value="2"/>
</dbReference>
<dbReference type="InterPro" id="IPR046335">
    <property type="entry name" value="LacI/GalR-like_sensor"/>
</dbReference>
<evidence type="ECO:0000313" key="7">
    <source>
        <dbReference type="Proteomes" id="UP000275076"/>
    </source>
</evidence>
<dbReference type="PANTHER" id="PTHR30146:SF148">
    <property type="entry name" value="HTH-TYPE TRANSCRIPTIONAL REPRESSOR PURR-RELATED"/>
    <property type="match status" value="1"/>
</dbReference>
<keyword evidence="1" id="KW-0678">Repressor</keyword>
<dbReference type="Proteomes" id="UP000275076">
    <property type="component" value="Unassembled WGS sequence"/>
</dbReference>
<evidence type="ECO:0000256" key="3">
    <source>
        <dbReference type="ARBA" id="ARBA00023125"/>
    </source>
</evidence>
<dbReference type="OrthoDB" id="9796186at2"/>
<protein>
    <submittedName>
        <fullName evidence="6">LacI family transcriptional regulator</fullName>
    </submittedName>
</protein>
<evidence type="ECO:0000256" key="1">
    <source>
        <dbReference type="ARBA" id="ARBA00022491"/>
    </source>
</evidence>
<dbReference type="SMART" id="SM00354">
    <property type="entry name" value="HTH_LACI"/>
    <property type="match status" value="1"/>
</dbReference>
<dbReference type="CDD" id="cd01392">
    <property type="entry name" value="HTH_LacI"/>
    <property type="match status" value="1"/>
</dbReference>
<evidence type="ECO:0000256" key="2">
    <source>
        <dbReference type="ARBA" id="ARBA00023015"/>
    </source>
</evidence>
<keyword evidence="7" id="KW-1185">Reference proteome</keyword>
<dbReference type="Pfam" id="PF00356">
    <property type="entry name" value="LacI"/>
    <property type="match status" value="1"/>
</dbReference>
<gene>
    <name evidence="6" type="ORF">D7Z54_07215</name>
</gene>
<evidence type="ECO:0000256" key="4">
    <source>
        <dbReference type="ARBA" id="ARBA00023163"/>
    </source>
</evidence>
<keyword evidence="2" id="KW-0805">Transcription regulation</keyword>
<dbReference type="InterPro" id="IPR000843">
    <property type="entry name" value="HTH_LacI"/>
</dbReference>